<accession>A0ACB9DWS2</accession>
<comment type="caution">
    <text evidence="1">The sequence shown here is derived from an EMBL/GenBank/DDBJ whole genome shotgun (WGS) entry which is preliminary data.</text>
</comment>
<name>A0ACB9DWS2_CICIN</name>
<dbReference type="Proteomes" id="UP001055811">
    <property type="component" value="Linkage Group LG04"/>
</dbReference>
<proteinExistence type="predicted"/>
<reference evidence="2" key="1">
    <citation type="journal article" date="2022" name="Mol. Ecol. Resour.">
        <title>The genomes of chicory, endive, great burdock and yacon provide insights into Asteraceae palaeo-polyploidization history and plant inulin production.</title>
        <authorList>
            <person name="Fan W."/>
            <person name="Wang S."/>
            <person name="Wang H."/>
            <person name="Wang A."/>
            <person name="Jiang F."/>
            <person name="Liu H."/>
            <person name="Zhao H."/>
            <person name="Xu D."/>
            <person name="Zhang Y."/>
        </authorList>
    </citation>
    <scope>NUCLEOTIDE SEQUENCE [LARGE SCALE GENOMIC DNA]</scope>
    <source>
        <strain evidence="2">cv. Punajuju</strain>
    </source>
</reference>
<sequence>MTVSISVVHNQFVFPGRPALLNFPVVELKPSALQCEFEKKCRLSIKSAASSSFTGSAADYSEPLSTAPKKKARRIVGIDQDELVDPKLLADPDSCFCEFQGLQLHHKICEPESELQDSIHDDATSINEKLKFPLILLHGFGASLFSWKPVMKQLAKIAGSKVLSFDRPAFGLTTRVDNPKNYSPSSKDTKPLNPYSMAFSVLATLYFIDFLTAEKAILIGHSAGCLVAAETYFKAPERVAAMILVAPAIIAPLTSMKVKENNQQEDSNSETPKASFFNLLGIVSKFSRFIGQTIMNLFRGMVNMVNSLYKKALSAFLRSPIAIMLVRMVIDKFGISAIKNAWYDASKVTDSVLEDYTRPLRTKGWDKALLEFTAEMLATSGTESTPPLTERLKEISCPVLIITGDSDRLVPSWNAVRLSRAIPGSHLEIIKNCGHLPQEEKPHEFLTIVDNFFTSVFPRIESQPLQPAI</sequence>
<organism evidence="1 2">
    <name type="scientific">Cichorium intybus</name>
    <name type="common">Chicory</name>
    <dbReference type="NCBI Taxonomy" id="13427"/>
    <lineage>
        <taxon>Eukaryota</taxon>
        <taxon>Viridiplantae</taxon>
        <taxon>Streptophyta</taxon>
        <taxon>Embryophyta</taxon>
        <taxon>Tracheophyta</taxon>
        <taxon>Spermatophyta</taxon>
        <taxon>Magnoliopsida</taxon>
        <taxon>eudicotyledons</taxon>
        <taxon>Gunneridae</taxon>
        <taxon>Pentapetalae</taxon>
        <taxon>asterids</taxon>
        <taxon>campanulids</taxon>
        <taxon>Asterales</taxon>
        <taxon>Asteraceae</taxon>
        <taxon>Cichorioideae</taxon>
        <taxon>Cichorieae</taxon>
        <taxon>Cichoriinae</taxon>
        <taxon>Cichorium</taxon>
    </lineage>
</organism>
<protein>
    <submittedName>
        <fullName evidence="1">Uncharacterized protein</fullName>
    </submittedName>
</protein>
<gene>
    <name evidence="1" type="ORF">L2E82_22225</name>
</gene>
<evidence type="ECO:0000313" key="2">
    <source>
        <dbReference type="Proteomes" id="UP001055811"/>
    </source>
</evidence>
<evidence type="ECO:0000313" key="1">
    <source>
        <dbReference type="EMBL" id="KAI3751179.1"/>
    </source>
</evidence>
<dbReference type="EMBL" id="CM042012">
    <property type="protein sequence ID" value="KAI3751179.1"/>
    <property type="molecule type" value="Genomic_DNA"/>
</dbReference>
<keyword evidence="2" id="KW-1185">Reference proteome</keyword>
<reference evidence="1 2" key="2">
    <citation type="journal article" date="2022" name="Mol. Ecol. Resour.">
        <title>The genomes of chicory, endive, great burdock and yacon provide insights into Asteraceae paleo-polyploidization history and plant inulin production.</title>
        <authorList>
            <person name="Fan W."/>
            <person name="Wang S."/>
            <person name="Wang H."/>
            <person name="Wang A."/>
            <person name="Jiang F."/>
            <person name="Liu H."/>
            <person name="Zhao H."/>
            <person name="Xu D."/>
            <person name="Zhang Y."/>
        </authorList>
    </citation>
    <scope>NUCLEOTIDE SEQUENCE [LARGE SCALE GENOMIC DNA]</scope>
    <source>
        <strain evidence="2">cv. Punajuju</strain>
        <tissue evidence="1">Leaves</tissue>
    </source>
</reference>